<reference evidence="1 2" key="2">
    <citation type="journal article" date="2013" name="Plant Cell Physiol.">
        <title>Rice Annotation Project Database (RAP-DB): an integrative and interactive database for rice genomics.</title>
        <authorList>
            <person name="Sakai H."/>
            <person name="Lee S.S."/>
            <person name="Tanaka T."/>
            <person name="Numa H."/>
            <person name="Kim J."/>
            <person name="Kawahara Y."/>
            <person name="Wakimoto H."/>
            <person name="Yang C.C."/>
            <person name="Iwamoto M."/>
            <person name="Abe T."/>
            <person name="Yamada Y."/>
            <person name="Muto A."/>
            <person name="Inokuchi H."/>
            <person name="Ikemura T."/>
            <person name="Matsumoto T."/>
            <person name="Sasaki T."/>
            <person name="Itoh T."/>
        </authorList>
    </citation>
    <scope>NUCLEOTIDE SEQUENCE [LARGE SCALE GENOMIC DNA]</scope>
    <source>
        <strain evidence="2">cv. Nipponbare</strain>
    </source>
</reference>
<dbReference type="PaxDb" id="39947-A0A0P0XEN9"/>
<sequence length="107" mass="11554">MNVARSPPPPCLRIHRTETKLARVSQHDALEPWDPMLNRITADEAHALLESINAAMASASMDNDGGLNLQQLQQHVLPAISMPSMSCLSTMTSNTSATVASATTRCR</sequence>
<proteinExistence type="predicted"/>
<evidence type="ECO:0000313" key="2">
    <source>
        <dbReference type="Proteomes" id="UP000059680"/>
    </source>
</evidence>
<reference evidence="1 2" key="3">
    <citation type="journal article" date="2013" name="Rice">
        <title>Improvement of the Oryza sativa Nipponbare reference genome using next generation sequence and optical map data.</title>
        <authorList>
            <person name="Kawahara Y."/>
            <person name="de la Bastide M."/>
            <person name="Hamilton J.P."/>
            <person name="Kanamori H."/>
            <person name="McCombie W.R."/>
            <person name="Ouyang S."/>
            <person name="Schwartz D.C."/>
            <person name="Tanaka T."/>
            <person name="Wu J."/>
            <person name="Zhou S."/>
            <person name="Childs K.L."/>
            <person name="Davidson R.M."/>
            <person name="Lin H."/>
            <person name="Quesada-Ocampo L."/>
            <person name="Vaillancourt B."/>
            <person name="Sakai H."/>
            <person name="Lee S.S."/>
            <person name="Kim J."/>
            <person name="Numa H."/>
            <person name="Itoh T."/>
            <person name="Buell C.R."/>
            <person name="Matsumoto T."/>
        </authorList>
    </citation>
    <scope>NUCLEOTIDE SEQUENCE [LARGE SCALE GENOMIC DNA]</scope>
    <source>
        <strain evidence="2">cv. Nipponbare</strain>
    </source>
</reference>
<protein>
    <submittedName>
        <fullName evidence="1">Os08g0354201 protein</fullName>
    </submittedName>
</protein>
<dbReference type="Proteomes" id="UP000059680">
    <property type="component" value="Chromosome 8"/>
</dbReference>
<accession>A0A0P0XEN9</accession>
<name>A0A0P0XEN9_ORYSJ</name>
<gene>
    <name evidence="1" type="ordered locus">Os08g0354201</name>
    <name evidence="1" type="ORF">OSNPB_080354201</name>
</gene>
<organism evidence="1 2">
    <name type="scientific">Oryza sativa subsp. japonica</name>
    <name type="common">Rice</name>
    <dbReference type="NCBI Taxonomy" id="39947"/>
    <lineage>
        <taxon>Eukaryota</taxon>
        <taxon>Viridiplantae</taxon>
        <taxon>Streptophyta</taxon>
        <taxon>Embryophyta</taxon>
        <taxon>Tracheophyta</taxon>
        <taxon>Spermatophyta</taxon>
        <taxon>Magnoliopsida</taxon>
        <taxon>Liliopsida</taxon>
        <taxon>Poales</taxon>
        <taxon>Poaceae</taxon>
        <taxon>BOP clade</taxon>
        <taxon>Oryzoideae</taxon>
        <taxon>Oryzeae</taxon>
        <taxon>Oryzinae</taxon>
        <taxon>Oryza</taxon>
        <taxon>Oryza sativa</taxon>
    </lineage>
</organism>
<dbReference type="EMBL" id="AP014964">
    <property type="protein sequence ID" value="BAT05069.1"/>
    <property type="molecule type" value="Genomic_DNA"/>
</dbReference>
<dbReference type="InParanoid" id="A0A0P0XEN9"/>
<evidence type="ECO:0000313" key="1">
    <source>
        <dbReference type="EMBL" id="BAT05069.1"/>
    </source>
</evidence>
<reference evidence="2" key="1">
    <citation type="journal article" date="2005" name="Nature">
        <title>The map-based sequence of the rice genome.</title>
        <authorList>
            <consortium name="International rice genome sequencing project (IRGSP)"/>
            <person name="Matsumoto T."/>
            <person name="Wu J."/>
            <person name="Kanamori H."/>
            <person name="Katayose Y."/>
            <person name="Fujisawa M."/>
            <person name="Namiki N."/>
            <person name="Mizuno H."/>
            <person name="Yamamoto K."/>
            <person name="Antonio B.A."/>
            <person name="Baba T."/>
            <person name="Sakata K."/>
            <person name="Nagamura Y."/>
            <person name="Aoki H."/>
            <person name="Arikawa K."/>
            <person name="Arita K."/>
            <person name="Bito T."/>
            <person name="Chiden Y."/>
            <person name="Fujitsuka N."/>
            <person name="Fukunaka R."/>
            <person name="Hamada M."/>
            <person name="Harada C."/>
            <person name="Hayashi A."/>
            <person name="Hijishita S."/>
            <person name="Honda M."/>
            <person name="Hosokawa S."/>
            <person name="Ichikawa Y."/>
            <person name="Idonuma A."/>
            <person name="Iijima M."/>
            <person name="Ikeda M."/>
            <person name="Ikeno M."/>
            <person name="Ito K."/>
            <person name="Ito S."/>
            <person name="Ito T."/>
            <person name="Ito Y."/>
            <person name="Ito Y."/>
            <person name="Iwabuchi A."/>
            <person name="Kamiya K."/>
            <person name="Karasawa W."/>
            <person name="Kurita K."/>
            <person name="Katagiri S."/>
            <person name="Kikuta A."/>
            <person name="Kobayashi H."/>
            <person name="Kobayashi N."/>
            <person name="Machita K."/>
            <person name="Maehara T."/>
            <person name="Masukawa M."/>
            <person name="Mizubayashi T."/>
            <person name="Mukai Y."/>
            <person name="Nagasaki H."/>
            <person name="Nagata Y."/>
            <person name="Naito S."/>
            <person name="Nakashima M."/>
            <person name="Nakama Y."/>
            <person name="Nakamichi Y."/>
            <person name="Nakamura M."/>
            <person name="Meguro A."/>
            <person name="Negishi M."/>
            <person name="Ohta I."/>
            <person name="Ohta T."/>
            <person name="Okamoto M."/>
            <person name="Ono N."/>
            <person name="Saji S."/>
            <person name="Sakaguchi M."/>
            <person name="Sakai K."/>
            <person name="Shibata M."/>
            <person name="Shimokawa T."/>
            <person name="Song J."/>
            <person name="Takazaki Y."/>
            <person name="Terasawa K."/>
            <person name="Tsugane M."/>
            <person name="Tsuji K."/>
            <person name="Ueda S."/>
            <person name="Waki K."/>
            <person name="Yamagata H."/>
            <person name="Yamamoto M."/>
            <person name="Yamamoto S."/>
            <person name="Yamane H."/>
            <person name="Yoshiki S."/>
            <person name="Yoshihara R."/>
            <person name="Yukawa K."/>
            <person name="Zhong H."/>
            <person name="Yano M."/>
            <person name="Yuan Q."/>
            <person name="Ouyang S."/>
            <person name="Liu J."/>
            <person name="Jones K.M."/>
            <person name="Gansberger K."/>
            <person name="Moffat K."/>
            <person name="Hill J."/>
            <person name="Bera J."/>
            <person name="Fadrosh D."/>
            <person name="Jin S."/>
            <person name="Johri S."/>
            <person name="Kim M."/>
            <person name="Overton L."/>
            <person name="Reardon M."/>
            <person name="Tsitrin T."/>
            <person name="Vuong H."/>
            <person name="Weaver B."/>
            <person name="Ciecko A."/>
            <person name="Tallon L."/>
            <person name="Jackson J."/>
            <person name="Pai G."/>
            <person name="Aken S.V."/>
            <person name="Utterback T."/>
            <person name="Reidmuller S."/>
            <person name="Feldblyum T."/>
            <person name="Hsiao J."/>
            <person name="Zismann V."/>
            <person name="Iobst S."/>
            <person name="de Vazeille A.R."/>
            <person name="Buell C.R."/>
            <person name="Ying K."/>
            <person name="Li Y."/>
            <person name="Lu T."/>
            <person name="Huang Y."/>
            <person name="Zhao Q."/>
            <person name="Feng Q."/>
            <person name="Zhang L."/>
            <person name="Zhu J."/>
            <person name="Weng Q."/>
            <person name="Mu J."/>
            <person name="Lu Y."/>
            <person name="Fan D."/>
            <person name="Liu Y."/>
            <person name="Guan J."/>
            <person name="Zhang Y."/>
            <person name="Yu S."/>
            <person name="Liu X."/>
            <person name="Zhang Y."/>
            <person name="Hong G."/>
            <person name="Han B."/>
            <person name="Choisne N."/>
            <person name="Demange N."/>
            <person name="Orjeda G."/>
            <person name="Samain S."/>
            <person name="Cattolico L."/>
            <person name="Pelletier E."/>
            <person name="Couloux A."/>
            <person name="Segurens B."/>
            <person name="Wincker P."/>
            <person name="D'Hont A."/>
            <person name="Scarpelli C."/>
            <person name="Weissenbach J."/>
            <person name="Salanoubat M."/>
            <person name="Quetier F."/>
            <person name="Yu Y."/>
            <person name="Kim H.R."/>
            <person name="Rambo T."/>
            <person name="Currie J."/>
            <person name="Collura K."/>
            <person name="Luo M."/>
            <person name="Yang T."/>
            <person name="Ammiraju J.S.S."/>
            <person name="Engler F."/>
            <person name="Soderlund C."/>
            <person name="Wing R.A."/>
            <person name="Palmer L.E."/>
            <person name="de la Bastide M."/>
            <person name="Spiegel L."/>
            <person name="Nascimento L."/>
            <person name="Zutavern T."/>
            <person name="O'Shaughnessy A."/>
            <person name="Dike S."/>
            <person name="Dedhia N."/>
            <person name="Preston R."/>
            <person name="Balija V."/>
            <person name="McCombie W.R."/>
            <person name="Chow T."/>
            <person name="Chen H."/>
            <person name="Chung M."/>
            <person name="Chen C."/>
            <person name="Shaw J."/>
            <person name="Wu H."/>
            <person name="Hsiao K."/>
            <person name="Chao Y."/>
            <person name="Chu M."/>
            <person name="Cheng C."/>
            <person name="Hour A."/>
            <person name="Lee P."/>
            <person name="Lin S."/>
            <person name="Lin Y."/>
            <person name="Liou J."/>
            <person name="Liu S."/>
            <person name="Hsing Y."/>
            <person name="Raghuvanshi S."/>
            <person name="Mohanty A."/>
            <person name="Bharti A.K."/>
            <person name="Gaur A."/>
            <person name="Gupta V."/>
            <person name="Kumar D."/>
            <person name="Ravi V."/>
            <person name="Vij S."/>
            <person name="Kapur A."/>
            <person name="Khurana P."/>
            <person name="Khurana P."/>
            <person name="Khurana J.P."/>
            <person name="Tyagi A.K."/>
            <person name="Gaikwad K."/>
            <person name="Singh A."/>
            <person name="Dalal V."/>
            <person name="Srivastava S."/>
            <person name="Dixit A."/>
            <person name="Pal A.K."/>
            <person name="Ghazi I.A."/>
            <person name="Yadav M."/>
            <person name="Pandit A."/>
            <person name="Bhargava A."/>
            <person name="Sureshbabu K."/>
            <person name="Batra K."/>
            <person name="Sharma T.R."/>
            <person name="Mohapatra T."/>
            <person name="Singh N.K."/>
            <person name="Messing J."/>
            <person name="Nelson A.B."/>
            <person name="Fuks G."/>
            <person name="Kavchok S."/>
            <person name="Keizer G."/>
            <person name="Linton E."/>
            <person name="Llaca V."/>
            <person name="Song R."/>
            <person name="Tanyolac B."/>
            <person name="Young S."/>
            <person name="Ho-Il K."/>
            <person name="Hahn J.H."/>
            <person name="Sangsakoo G."/>
            <person name="Vanavichit A."/>
            <person name="de Mattos Luiz.A.T."/>
            <person name="Zimmer P.D."/>
            <person name="Malone G."/>
            <person name="Dellagostin O."/>
            <person name="de Oliveira A.C."/>
            <person name="Bevan M."/>
            <person name="Bancroft I."/>
            <person name="Minx P."/>
            <person name="Cordum H."/>
            <person name="Wilson R."/>
            <person name="Cheng Z."/>
            <person name="Jin W."/>
            <person name="Jiang J."/>
            <person name="Leong S.A."/>
            <person name="Iwama H."/>
            <person name="Gojobori T."/>
            <person name="Itoh T."/>
            <person name="Niimura Y."/>
            <person name="Fujii Y."/>
            <person name="Habara T."/>
            <person name="Sakai H."/>
            <person name="Sato Y."/>
            <person name="Wilson G."/>
            <person name="Kumar K."/>
            <person name="McCouch S."/>
            <person name="Juretic N."/>
            <person name="Hoen D."/>
            <person name="Wright S."/>
            <person name="Bruskiewich R."/>
            <person name="Bureau T."/>
            <person name="Miyao A."/>
            <person name="Hirochika H."/>
            <person name="Nishikawa T."/>
            <person name="Kadowaki K."/>
            <person name="Sugiura M."/>
            <person name="Burr B."/>
            <person name="Sasaki T."/>
        </authorList>
    </citation>
    <scope>NUCLEOTIDE SEQUENCE [LARGE SCALE GENOMIC DNA]</scope>
    <source>
        <strain evidence="2">cv. Nipponbare</strain>
    </source>
</reference>
<keyword evidence="2" id="KW-1185">Reference proteome</keyword>
<dbReference type="AlphaFoldDB" id="A0A0P0XEN9"/>